<evidence type="ECO:0000313" key="2">
    <source>
        <dbReference type="Proteomes" id="UP000028999"/>
    </source>
</evidence>
<dbReference type="AlphaFoldDB" id="A0A078H6W7"/>
<dbReference type="Gramene" id="CDY33601">
    <property type="protein sequence ID" value="CDY33601"/>
    <property type="gene ID" value="GSBRNA2T00054905001"/>
</dbReference>
<dbReference type="EMBL" id="LK032318">
    <property type="protein sequence ID" value="CDY33601.1"/>
    <property type="molecule type" value="Genomic_DNA"/>
</dbReference>
<name>A0A078H6W7_BRANA</name>
<sequence>MFLNKCYTQLKTLLNKGTNLSKR</sequence>
<gene>
    <name evidence="1" type="primary">BnaC01g28320D</name>
    <name evidence="1" type="ORF">GSBRNA2T00054905001</name>
</gene>
<dbReference type="PaxDb" id="3708-A0A078H6W7"/>
<reference evidence="1 2" key="1">
    <citation type="journal article" date="2014" name="Science">
        <title>Plant genetics. Early allopolyploid evolution in the post-Neolithic Brassica napus oilseed genome.</title>
        <authorList>
            <person name="Chalhoub B."/>
            <person name="Denoeud F."/>
            <person name="Liu S."/>
            <person name="Parkin I.A."/>
            <person name="Tang H."/>
            <person name="Wang X."/>
            <person name="Chiquet J."/>
            <person name="Belcram H."/>
            <person name="Tong C."/>
            <person name="Samans B."/>
            <person name="Correa M."/>
            <person name="Da Silva C."/>
            <person name="Just J."/>
            <person name="Falentin C."/>
            <person name="Koh C.S."/>
            <person name="Le Clainche I."/>
            <person name="Bernard M."/>
            <person name="Bento P."/>
            <person name="Noel B."/>
            <person name="Labadie K."/>
            <person name="Alberti A."/>
            <person name="Charles M."/>
            <person name="Arnaud D."/>
            <person name="Guo H."/>
            <person name="Daviaud C."/>
            <person name="Alamery S."/>
            <person name="Jabbari K."/>
            <person name="Zhao M."/>
            <person name="Edger P.P."/>
            <person name="Chelaifa H."/>
            <person name="Tack D."/>
            <person name="Lassalle G."/>
            <person name="Mestiri I."/>
            <person name="Schnel N."/>
            <person name="Le Paslier M.C."/>
            <person name="Fan G."/>
            <person name="Renault V."/>
            <person name="Bayer P.E."/>
            <person name="Golicz A.A."/>
            <person name="Manoli S."/>
            <person name="Lee T.H."/>
            <person name="Thi V.H."/>
            <person name="Chalabi S."/>
            <person name="Hu Q."/>
            <person name="Fan C."/>
            <person name="Tollenaere R."/>
            <person name="Lu Y."/>
            <person name="Battail C."/>
            <person name="Shen J."/>
            <person name="Sidebottom C.H."/>
            <person name="Wang X."/>
            <person name="Canaguier A."/>
            <person name="Chauveau A."/>
            <person name="Berard A."/>
            <person name="Deniot G."/>
            <person name="Guan M."/>
            <person name="Liu Z."/>
            <person name="Sun F."/>
            <person name="Lim Y.P."/>
            <person name="Lyons E."/>
            <person name="Town C.D."/>
            <person name="Bancroft I."/>
            <person name="Wang X."/>
            <person name="Meng J."/>
            <person name="Ma J."/>
            <person name="Pires J.C."/>
            <person name="King G.J."/>
            <person name="Brunel D."/>
            <person name="Delourme R."/>
            <person name="Renard M."/>
            <person name="Aury J.M."/>
            <person name="Adams K.L."/>
            <person name="Batley J."/>
            <person name="Snowdon R.J."/>
            <person name="Tost J."/>
            <person name="Edwards D."/>
            <person name="Zhou Y."/>
            <person name="Hua W."/>
            <person name="Sharpe A.G."/>
            <person name="Paterson A.H."/>
            <person name="Guan C."/>
            <person name="Wincker P."/>
        </authorList>
    </citation>
    <scope>NUCLEOTIDE SEQUENCE [LARGE SCALE GENOMIC DNA]</scope>
    <source>
        <strain evidence="2">cv. Darmor-bzh</strain>
    </source>
</reference>
<accession>A0A078H6W7</accession>
<protein>
    <submittedName>
        <fullName evidence="1">BnaC01g28320D protein</fullName>
    </submittedName>
</protein>
<organism evidence="1 2">
    <name type="scientific">Brassica napus</name>
    <name type="common">Rape</name>
    <dbReference type="NCBI Taxonomy" id="3708"/>
    <lineage>
        <taxon>Eukaryota</taxon>
        <taxon>Viridiplantae</taxon>
        <taxon>Streptophyta</taxon>
        <taxon>Embryophyta</taxon>
        <taxon>Tracheophyta</taxon>
        <taxon>Spermatophyta</taxon>
        <taxon>Magnoliopsida</taxon>
        <taxon>eudicotyledons</taxon>
        <taxon>Gunneridae</taxon>
        <taxon>Pentapetalae</taxon>
        <taxon>rosids</taxon>
        <taxon>malvids</taxon>
        <taxon>Brassicales</taxon>
        <taxon>Brassicaceae</taxon>
        <taxon>Brassiceae</taxon>
        <taxon>Brassica</taxon>
    </lineage>
</organism>
<proteinExistence type="predicted"/>
<dbReference type="Proteomes" id="UP000028999">
    <property type="component" value="Unassembled WGS sequence"/>
</dbReference>
<evidence type="ECO:0000313" key="1">
    <source>
        <dbReference type="EMBL" id="CDY33601.1"/>
    </source>
</evidence>
<keyword evidence="2" id="KW-1185">Reference proteome</keyword>